<evidence type="ECO:0000313" key="3">
    <source>
        <dbReference type="EMBL" id="GGD94518.1"/>
    </source>
</evidence>
<evidence type="ECO:0000313" key="4">
    <source>
        <dbReference type="Proteomes" id="UP000652231"/>
    </source>
</evidence>
<name>A0A8J2Y748_9FLAO</name>
<evidence type="ECO:0000259" key="2">
    <source>
        <dbReference type="Pfam" id="PF04187"/>
    </source>
</evidence>
<dbReference type="AlphaFoldDB" id="A0A8J2Y748"/>
<comment type="caution">
    <text evidence="3">The sequence shown here is derived from an EMBL/GenBank/DDBJ whole genome shotgun (WGS) entry which is preliminary data.</text>
</comment>
<accession>A0A8J2Y748</accession>
<dbReference type="CDD" id="cd14727">
    <property type="entry name" value="ChanN-like"/>
    <property type="match status" value="1"/>
</dbReference>
<sequence>MFKLASNFYLLSMRIYSVLIIVFFVCTQTFSQHKRAYSIFTGEGEEIHYTDMINQVEMSDIILFGEQHNSAIAHWLQFELTSDLIKVRNVKLGAEMFERDNQEALNSYLKGEIDQKGLDTIARLWSNHKTDYAPLLDLAKSNQLEFVATNIPRRYANMVYKNSFSVLDTLSSEEKKWIAPLPIEFVPDLPTYQNILKMMGDHGTPELVMAQAIKDATMAFSILENKNEQELFIHFNGAYHSDYFEGILWYLKLTEPELNYKTISTVTQKDISHLDEEHINKADFIIVVNENVTTTY</sequence>
<keyword evidence="1" id="KW-0812">Transmembrane</keyword>
<feature type="transmembrane region" description="Helical" evidence="1">
    <location>
        <begin position="6"/>
        <end position="26"/>
    </location>
</feature>
<dbReference type="SUPFAM" id="SSF159501">
    <property type="entry name" value="EreA/ChaN-like"/>
    <property type="match status" value="1"/>
</dbReference>
<proteinExistence type="predicted"/>
<dbReference type="InterPro" id="IPR007314">
    <property type="entry name" value="Cofac_haem-bd_dom"/>
</dbReference>
<dbReference type="EMBL" id="BMGK01000006">
    <property type="protein sequence ID" value="GGD94518.1"/>
    <property type="molecule type" value="Genomic_DNA"/>
</dbReference>
<gene>
    <name evidence="3" type="ORF">GCM10011312_17790</name>
</gene>
<keyword evidence="4" id="KW-1185">Reference proteome</keyword>
<keyword evidence="1" id="KW-1133">Transmembrane helix</keyword>
<dbReference type="Pfam" id="PF04187">
    <property type="entry name" value="Cofac_haem_bdg"/>
    <property type="match status" value="1"/>
</dbReference>
<keyword evidence="1" id="KW-0472">Membrane</keyword>
<feature type="domain" description="Haem-binding uptake Tiki superfamily ChaN" evidence="2">
    <location>
        <begin position="52"/>
        <end position="251"/>
    </location>
</feature>
<dbReference type="Proteomes" id="UP000652231">
    <property type="component" value="Unassembled WGS sequence"/>
</dbReference>
<dbReference type="Gene3D" id="3.40.50.11550">
    <property type="match status" value="1"/>
</dbReference>
<organism evidence="3 4">
    <name type="scientific">Planktosalinus lacus</name>
    <dbReference type="NCBI Taxonomy" id="1526573"/>
    <lineage>
        <taxon>Bacteria</taxon>
        <taxon>Pseudomonadati</taxon>
        <taxon>Bacteroidota</taxon>
        <taxon>Flavobacteriia</taxon>
        <taxon>Flavobacteriales</taxon>
        <taxon>Flavobacteriaceae</taxon>
        <taxon>Planktosalinus</taxon>
    </lineage>
</organism>
<reference evidence="3" key="2">
    <citation type="submission" date="2020-09" db="EMBL/GenBank/DDBJ databases">
        <authorList>
            <person name="Sun Q."/>
            <person name="Zhou Y."/>
        </authorList>
    </citation>
    <scope>NUCLEOTIDE SEQUENCE</scope>
    <source>
        <strain evidence="3">CGMCC 1.12924</strain>
    </source>
</reference>
<evidence type="ECO:0000256" key="1">
    <source>
        <dbReference type="SAM" id="Phobius"/>
    </source>
</evidence>
<reference evidence="3" key="1">
    <citation type="journal article" date="2014" name="Int. J. Syst. Evol. Microbiol.">
        <title>Complete genome sequence of Corynebacterium casei LMG S-19264T (=DSM 44701T), isolated from a smear-ripened cheese.</title>
        <authorList>
            <consortium name="US DOE Joint Genome Institute (JGI-PGF)"/>
            <person name="Walter F."/>
            <person name="Albersmeier A."/>
            <person name="Kalinowski J."/>
            <person name="Ruckert C."/>
        </authorList>
    </citation>
    <scope>NUCLEOTIDE SEQUENCE</scope>
    <source>
        <strain evidence="3">CGMCC 1.12924</strain>
    </source>
</reference>
<protein>
    <recommendedName>
        <fullName evidence="2">Haem-binding uptake Tiki superfamily ChaN domain-containing protein</fullName>
    </recommendedName>
</protein>